<evidence type="ECO:0000313" key="1">
    <source>
        <dbReference type="EMBL" id="JAG29383.1"/>
    </source>
</evidence>
<reference evidence="1" key="1">
    <citation type="journal article" date="2014" name="PLoS ONE">
        <title>Transcriptome-Based Identification of ABC Transporters in the Western Tarnished Plant Bug Lygus hesperus.</title>
        <authorList>
            <person name="Hull J.J."/>
            <person name="Chaney K."/>
            <person name="Geib S.M."/>
            <person name="Fabrick J.A."/>
            <person name="Brent C.S."/>
            <person name="Walsh D."/>
            <person name="Lavine L.C."/>
        </authorList>
    </citation>
    <scope>NUCLEOTIDE SEQUENCE</scope>
</reference>
<reference evidence="1" key="2">
    <citation type="submission" date="2014-07" db="EMBL/GenBank/DDBJ databases">
        <authorList>
            <person name="Hull J."/>
        </authorList>
    </citation>
    <scope>NUCLEOTIDE SEQUENCE</scope>
</reference>
<dbReference type="AlphaFoldDB" id="A0A0A9YE53"/>
<proteinExistence type="predicted"/>
<dbReference type="EMBL" id="GBHO01014221">
    <property type="protein sequence ID" value="JAG29383.1"/>
    <property type="molecule type" value="Transcribed_RNA"/>
</dbReference>
<accession>A0A0A9YE53</accession>
<protein>
    <submittedName>
        <fullName evidence="1">Out at first protein</fullName>
    </submittedName>
</protein>
<organism evidence="1">
    <name type="scientific">Lygus hesperus</name>
    <name type="common">Western plant bug</name>
    <dbReference type="NCBI Taxonomy" id="30085"/>
    <lineage>
        <taxon>Eukaryota</taxon>
        <taxon>Metazoa</taxon>
        <taxon>Ecdysozoa</taxon>
        <taxon>Arthropoda</taxon>
        <taxon>Hexapoda</taxon>
        <taxon>Insecta</taxon>
        <taxon>Pterygota</taxon>
        <taxon>Neoptera</taxon>
        <taxon>Paraneoptera</taxon>
        <taxon>Hemiptera</taxon>
        <taxon>Heteroptera</taxon>
        <taxon>Panheteroptera</taxon>
        <taxon>Cimicomorpha</taxon>
        <taxon>Miridae</taxon>
        <taxon>Mirini</taxon>
        <taxon>Lygus</taxon>
    </lineage>
</organism>
<sequence length="124" mass="14213">NKPHKSTKRKRNRNEVVTAREDKQVGKYTVSEWQRLPSSLLRQFCQKHNTNAPTFRHVSGNGPTWLDATTASDTDITTLQRSKGVRYEIALQNAKKKDVRITSFFVAPTEQEAREMVATLALRE</sequence>
<name>A0A0A9YE53_LYGHE</name>
<feature type="non-terminal residue" evidence="1">
    <location>
        <position position="124"/>
    </location>
</feature>
<gene>
    <name evidence="1" type="primary">oaf_3</name>
    <name evidence="1" type="ORF">CM83_105407</name>
</gene>
<feature type="non-terminal residue" evidence="1">
    <location>
        <position position="1"/>
    </location>
</feature>